<dbReference type="SUPFAM" id="SSF53474">
    <property type="entry name" value="alpha/beta-Hydrolases"/>
    <property type="match status" value="1"/>
</dbReference>
<reference evidence="2 3" key="1">
    <citation type="submission" date="2018-09" db="EMBL/GenBank/DDBJ databases">
        <title>Sphingomonas sp. DAC4.</title>
        <authorList>
            <person name="Seo T."/>
        </authorList>
    </citation>
    <scope>NUCLEOTIDE SEQUENCE [LARGE SCALE GENOMIC DNA]</scope>
    <source>
        <strain evidence="2 3">DAC4</strain>
    </source>
</reference>
<accession>A0A418PY63</accession>
<feature type="domain" description="AB hydrolase-1" evidence="1">
    <location>
        <begin position="83"/>
        <end position="143"/>
    </location>
</feature>
<dbReference type="InterPro" id="IPR000073">
    <property type="entry name" value="AB_hydrolase_1"/>
</dbReference>
<sequence length="231" mass="25609">MANPDEQIPPGWRRLSEFFWQLPRIAYSFGHLGPRGPEDGPPALVIPGFIANDRTVMELRRALADAGWRVHPWDSGWNLGARADTVDRIAARLDSISADQPVLVVGWSLGGVFAREVARSHPDRVRAVITLGSPFSGDPRLNNVWRLYEWVAGHPVDDPPIERITDKPPVPTLAIWSRADGIVSPRAARGLAHESDRAVEFDCTHMAFGVSRTTARRVVQEIDSFLKSVAE</sequence>
<evidence type="ECO:0000259" key="1">
    <source>
        <dbReference type="Pfam" id="PF00561"/>
    </source>
</evidence>
<dbReference type="GO" id="GO:0016787">
    <property type="term" value="F:hydrolase activity"/>
    <property type="evidence" value="ECO:0007669"/>
    <property type="project" value="UniProtKB-KW"/>
</dbReference>
<keyword evidence="3" id="KW-1185">Reference proteome</keyword>
<comment type="caution">
    <text evidence="2">The sequence shown here is derived from an EMBL/GenBank/DDBJ whole genome shotgun (WGS) entry which is preliminary data.</text>
</comment>
<proteinExistence type="predicted"/>
<keyword evidence="2" id="KW-0378">Hydrolase</keyword>
<dbReference type="InterPro" id="IPR029058">
    <property type="entry name" value="AB_hydrolase_fold"/>
</dbReference>
<dbReference type="AlphaFoldDB" id="A0A418PY63"/>
<dbReference type="Gene3D" id="3.40.50.1820">
    <property type="entry name" value="alpha/beta hydrolase"/>
    <property type="match status" value="1"/>
</dbReference>
<name>A0A418PY63_9SPHN</name>
<evidence type="ECO:0000313" key="3">
    <source>
        <dbReference type="Proteomes" id="UP000285023"/>
    </source>
</evidence>
<evidence type="ECO:0000313" key="2">
    <source>
        <dbReference type="EMBL" id="RIX26874.1"/>
    </source>
</evidence>
<gene>
    <name evidence="2" type="ORF">D3M59_11860</name>
</gene>
<dbReference type="EMBL" id="QXTF01000005">
    <property type="protein sequence ID" value="RIX26874.1"/>
    <property type="molecule type" value="Genomic_DNA"/>
</dbReference>
<dbReference type="Pfam" id="PF00561">
    <property type="entry name" value="Abhydrolase_1"/>
    <property type="match status" value="1"/>
</dbReference>
<dbReference type="RefSeq" id="WP_119533890.1">
    <property type="nucleotide sequence ID" value="NZ_QXTF01000005.1"/>
</dbReference>
<dbReference type="OrthoDB" id="7389193at2"/>
<protein>
    <submittedName>
        <fullName evidence="2">Alpha/beta fold hydrolase</fullName>
    </submittedName>
</protein>
<organism evidence="2 3">
    <name type="scientific">Sphingomonas edaphi</name>
    <dbReference type="NCBI Taxonomy" id="2315689"/>
    <lineage>
        <taxon>Bacteria</taxon>
        <taxon>Pseudomonadati</taxon>
        <taxon>Pseudomonadota</taxon>
        <taxon>Alphaproteobacteria</taxon>
        <taxon>Sphingomonadales</taxon>
        <taxon>Sphingomonadaceae</taxon>
        <taxon>Sphingomonas</taxon>
    </lineage>
</organism>
<dbReference type="Proteomes" id="UP000285023">
    <property type="component" value="Unassembled WGS sequence"/>
</dbReference>